<dbReference type="PANTHER" id="PTHR43441:SF10">
    <property type="entry name" value="ACETYLTRANSFERASE"/>
    <property type="match status" value="1"/>
</dbReference>
<dbReference type="SUPFAM" id="SSF55729">
    <property type="entry name" value="Acyl-CoA N-acyltransferases (Nat)"/>
    <property type="match status" value="1"/>
</dbReference>
<evidence type="ECO:0000313" key="3">
    <source>
        <dbReference type="Proteomes" id="UP000268329"/>
    </source>
</evidence>
<keyword evidence="2" id="KW-0614">Plasmid</keyword>
<dbReference type="EMBL" id="CP033072">
    <property type="protein sequence ID" value="AYN37700.1"/>
    <property type="molecule type" value="Genomic_DNA"/>
</dbReference>
<name>A0A3G2J683_9ACTN</name>
<dbReference type="PROSITE" id="PS51186">
    <property type="entry name" value="GNAT"/>
    <property type="match status" value="1"/>
</dbReference>
<dbReference type="RefSeq" id="WP_121785211.1">
    <property type="nucleotide sequence ID" value="NZ_CP033072.1"/>
</dbReference>
<dbReference type="Pfam" id="PF13302">
    <property type="entry name" value="Acetyltransf_3"/>
    <property type="match status" value="1"/>
</dbReference>
<dbReference type="AlphaFoldDB" id="A0A3G2J683"/>
<keyword evidence="2" id="KW-0808">Transferase</keyword>
<dbReference type="GO" id="GO:1990189">
    <property type="term" value="F:protein N-terminal-serine acetyltransferase activity"/>
    <property type="evidence" value="ECO:0007669"/>
    <property type="project" value="TreeGrafter"/>
</dbReference>
<keyword evidence="3" id="KW-1185">Reference proteome</keyword>
<protein>
    <submittedName>
        <fullName evidence="2">N-acetyltransferase</fullName>
    </submittedName>
</protein>
<dbReference type="InterPro" id="IPR000182">
    <property type="entry name" value="GNAT_dom"/>
</dbReference>
<dbReference type="GO" id="GO:0008999">
    <property type="term" value="F:protein-N-terminal-alanine acetyltransferase activity"/>
    <property type="evidence" value="ECO:0007669"/>
    <property type="project" value="TreeGrafter"/>
</dbReference>
<dbReference type="InterPro" id="IPR051908">
    <property type="entry name" value="Ribosomal_N-acetyltransferase"/>
</dbReference>
<evidence type="ECO:0000313" key="2">
    <source>
        <dbReference type="EMBL" id="AYN37700.1"/>
    </source>
</evidence>
<evidence type="ECO:0000259" key="1">
    <source>
        <dbReference type="PROSITE" id="PS51186"/>
    </source>
</evidence>
<dbReference type="PANTHER" id="PTHR43441">
    <property type="entry name" value="RIBOSOMAL-PROTEIN-SERINE ACETYLTRANSFERASE"/>
    <property type="match status" value="1"/>
</dbReference>
<organism evidence="2 3">
    <name type="scientific">Streptomyces dangxiongensis</name>
    <dbReference type="NCBI Taxonomy" id="1442032"/>
    <lineage>
        <taxon>Bacteria</taxon>
        <taxon>Bacillati</taxon>
        <taxon>Actinomycetota</taxon>
        <taxon>Actinomycetes</taxon>
        <taxon>Kitasatosporales</taxon>
        <taxon>Streptomycetaceae</taxon>
        <taxon>Streptomyces</taxon>
    </lineage>
</organism>
<accession>A0A3G2J683</accession>
<geneLocation type="plasmid" evidence="2">
    <name>unnamed1</name>
</geneLocation>
<feature type="domain" description="N-acetyltransferase" evidence="1">
    <location>
        <begin position="28"/>
        <end position="187"/>
    </location>
</feature>
<dbReference type="KEGG" id="sdd:D9753_00110"/>
<gene>
    <name evidence="2" type="ORF">D9753_00110</name>
</gene>
<proteinExistence type="predicted"/>
<dbReference type="GO" id="GO:0005737">
    <property type="term" value="C:cytoplasm"/>
    <property type="evidence" value="ECO:0007669"/>
    <property type="project" value="TreeGrafter"/>
</dbReference>
<dbReference type="InterPro" id="IPR016181">
    <property type="entry name" value="Acyl_CoA_acyltransferase"/>
</dbReference>
<dbReference type="OrthoDB" id="2061990at2"/>
<dbReference type="Gene3D" id="3.40.630.30">
    <property type="match status" value="1"/>
</dbReference>
<reference evidence="2 3" key="1">
    <citation type="submission" date="2018-10" db="EMBL/GenBank/DDBJ databases">
        <title>The genome of Streptomyces dangxiongensis Z022.</title>
        <authorList>
            <person name="Zhang B."/>
        </authorList>
    </citation>
    <scope>NUCLEOTIDE SEQUENCE [LARGE SCALE GENOMIC DNA]</scope>
    <source>
        <strain evidence="2 3">Z022</strain>
        <plasmid evidence="2 3">unnamed1</plasmid>
    </source>
</reference>
<sequence length="193" mass="21468">MPSLVTAVMPPGTLNTSDQPSLHIDSDLLLRPWLPSDAAAVARVFQDPTIQHWHLRRADSEDEAREWIEQWRRGWGSETACHWAVVDGGDETLLGRVSLQSIIMAGGQAEISYWTAPEARGKGVCSRAVTRVSSWALEETGFNRLELGHSTANAASCRIAEKTGYILEGVRRRALLHADGWHDMHLHARVQKD</sequence>
<dbReference type="Proteomes" id="UP000268329">
    <property type="component" value="Plasmid unnamed1"/>
</dbReference>